<evidence type="ECO:0000256" key="2">
    <source>
        <dbReference type="ARBA" id="ARBA00022737"/>
    </source>
</evidence>
<accession>A0ABW0TSD0</accession>
<gene>
    <name evidence="3" type="ORF">ACFPRA_23200</name>
</gene>
<evidence type="ECO:0000313" key="4">
    <source>
        <dbReference type="Proteomes" id="UP001596109"/>
    </source>
</evidence>
<dbReference type="InterPro" id="IPR017694">
    <property type="entry name" value="Phosphonate_tfrase_rpt"/>
</dbReference>
<dbReference type="InterPro" id="IPR018357">
    <property type="entry name" value="Hexapep_transf_CS"/>
</dbReference>
<keyword evidence="2" id="KW-0677">Repeat</keyword>
<dbReference type="SUPFAM" id="SSF51161">
    <property type="entry name" value="Trimeric LpxA-like enzymes"/>
    <property type="match status" value="1"/>
</dbReference>
<keyword evidence="4" id="KW-1185">Reference proteome</keyword>
<dbReference type="InterPro" id="IPR001451">
    <property type="entry name" value="Hexapep"/>
</dbReference>
<dbReference type="Proteomes" id="UP001596109">
    <property type="component" value="Unassembled WGS sequence"/>
</dbReference>
<name>A0ABW0TSD0_9BACL</name>
<keyword evidence="1" id="KW-0808">Transferase</keyword>
<protein>
    <submittedName>
        <fullName evidence="3">DapH/DapD/GlmU-related protein</fullName>
    </submittedName>
</protein>
<dbReference type="Pfam" id="PF00132">
    <property type="entry name" value="Hexapep"/>
    <property type="match status" value="1"/>
</dbReference>
<proteinExistence type="predicted"/>
<sequence>MRAIEVLLSEKPFIHEETVLKNTQLGAFTEVGISNFIENSVLDDYSYTGQFCFIQNTTIGKFSNIAAMVRIGPTDHPYERPSLHHFTYRSKMYGFSDQDDMPFFEQRESQITTIGHDTWIGHGAIIQPGVTIGDGAIVGSGAIVTKDVPPYAIVVGVPATIIKYRFPEETIAALQRIQWWNWSYDMIKERLEDFRLDIGQFVEKYDGGMESDATSA</sequence>
<dbReference type="PANTHER" id="PTHR43300">
    <property type="entry name" value="ACETYLTRANSFERASE"/>
    <property type="match status" value="1"/>
</dbReference>
<dbReference type="RefSeq" id="WP_381440064.1">
    <property type="nucleotide sequence ID" value="NZ_JBHSNO010000018.1"/>
</dbReference>
<dbReference type="InterPro" id="IPR050179">
    <property type="entry name" value="Trans_hexapeptide_repeat"/>
</dbReference>
<dbReference type="CDD" id="cd03349">
    <property type="entry name" value="LbH_XAT"/>
    <property type="match status" value="1"/>
</dbReference>
<organism evidence="3 4">
    <name type="scientific">Sporosarcina soli</name>
    <dbReference type="NCBI Taxonomy" id="334736"/>
    <lineage>
        <taxon>Bacteria</taxon>
        <taxon>Bacillati</taxon>
        <taxon>Bacillota</taxon>
        <taxon>Bacilli</taxon>
        <taxon>Bacillales</taxon>
        <taxon>Caryophanaceae</taxon>
        <taxon>Sporosarcina</taxon>
    </lineage>
</organism>
<dbReference type="EMBL" id="JBHSNO010000018">
    <property type="protein sequence ID" value="MFC5591789.1"/>
    <property type="molecule type" value="Genomic_DNA"/>
</dbReference>
<dbReference type="Gene3D" id="2.160.10.10">
    <property type="entry name" value="Hexapeptide repeat proteins"/>
    <property type="match status" value="1"/>
</dbReference>
<dbReference type="InterPro" id="IPR011004">
    <property type="entry name" value="Trimer_LpxA-like_sf"/>
</dbReference>
<dbReference type="PANTHER" id="PTHR43300:SF11">
    <property type="entry name" value="ACETYLTRANSFERASE RV3034C-RELATED"/>
    <property type="match status" value="1"/>
</dbReference>
<dbReference type="NCBIfam" id="TIGR03308">
    <property type="entry name" value="phn_thr-fam"/>
    <property type="match status" value="1"/>
</dbReference>
<dbReference type="PROSITE" id="PS00101">
    <property type="entry name" value="HEXAPEP_TRANSFERASES"/>
    <property type="match status" value="1"/>
</dbReference>
<reference evidence="4" key="1">
    <citation type="journal article" date="2019" name="Int. J. Syst. Evol. Microbiol.">
        <title>The Global Catalogue of Microorganisms (GCM) 10K type strain sequencing project: providing services to taxonomists for standard genome sequencing and annotation.</title>
        <authorList>
            <consortium name="The Broad Institute Genomics Platform"/>
            <consortium name="The Broad Institute Genome Sequencing Center for Infectious Disease"/>
            <person name="Wu L."/>
            <person name="Ma J."/>
        </authorList>
    </citation>
    <scope>NUCLEOTIDE SEQUENCE [LARGE SCALE GENOMIC DNA]</scope>
    <source>
        <strain evidence="4">CGMCC 4.1434</strain>
    </source>
</reference>
<evidence type="ECO:0000256" key="1">
    <source>
        <dbReference type="ARBA" id="ARBA00022679"/>
    </source>
</evidence>
<evidence type="ECO:0000313" key="3">
    <source>
        <dbReference type="EMBL" id="MFC5591789.1"/>
    </source>
</evidence>
<comment type="caution">
    <text evidence="3">The sequence shown here is derived from an EMBL/GenBank/DDBJ whole genome shotgun (WGS) entry which is preliminary data.</text>
</comment>